<gene>
    <name evidence="2" type="ORF">S06H3_30766</name>
</gene>
<dbReference type="EMBL" id="BARV01018147">
    <property type="protein sequence ID" value="GAI31103.1"/>
    <property type="molecule type" value="Genomic_DNA"/>
</dbReference>
<feature type="region of interest" description="Disordered" evidence="1">
    <location>
        <begin position="22"/>
        <end position="45"/>
    </location>
</feature>
<proteinExistence type="predicted"/>
<feature type="compositionally biased region" description="Basic residues" evidence="1">
    <location>
        <begin position="22"/>
        <end position="32"/>
    </location>
</feature>
<organism evidence="2">
    <name type="scientific">marine sediment metagenome</name>
    <dbReference type="NCBI Taxonomy" id="412755"/>
    <lineage>
        <taxon>unclassified sequences</taxon>
        <taxon>metagenomes</taxon>
        <taxon>ecological metagenomes</taxon>
    </lineage>
</organism>
<dbReference type="AlphaFoldDB" id="X1MIJ9"/>
<accession>X1MIJ9</accession>
<evidence type="ECO:0000313" key="2">
    <source>
        <dbReference type="EMBL" id="GAI31103.1"/>
    </source>
</evidence>
<feature type="non-terminal residue" evidence="2">
    <location>
        <position position="1"/>
    </location>
</feature>
<comment type="caution">
    <text evidence="2">The sequence shown here is derived from an EMBL/GenBank/DDBJ whole genome shotgun (WGS) entry which is preliminary data.</text>
</comment>
<feature type="compositionally biased region" description="Basic and acidic residues" evidence="1">
    <location>
        <begin position="36"/>
        <end position="45"/>
    </location>
</feature>
<evidence type="ECO:0000256" key="1">
    <source>
        <dbReference type="SAM" id="MobiDB-lite"/>
    </source>
</evidence>
<sequence length="45" mass="5454">RRKKSLQKMLYKTAYLFSYKQRKTKQGLKKQPRLPESIDKLKQGL</sequence>
<protein>
    <submittedName>
        <fullName evidence="2">Uncharacterized protein</fullName>
    </submittedName>
</protein>
<reference evidence="2" key="1">
    <citation type="journal article" date="2014" name="Front. Microbiol.">
        <title>High frequency of phylogenetically diverse reductive dehalogenase-homologous genes in deep subseafloor sedimentary metagenomes.</title>
        <authorList>
            <person name="Kawai M."/>
            <person name="Futagami T."/>
            <person name="Toyoda A."/>
            <person name="Takaki Y."/>
            <person name="Nishi S."/>
            <person name="Hori S."/>
            <person name="Arai W."/>
            <person name="Tsubouchi T."/>
            <person name="Morono Y."/>
            <person name="Uchiyama I."/>
            <person name="Ito T."/>
            <person name="Fujiyama A."/>
            <person name="Inagaki F."/>
            <person name="Takami H."/>
        </authorList>
    </citation>
    <scope>NUCLEOTIDE SEQUENCE</scope>
    <source>
        <strain evidence="2">Expedition CK06-06</strain>
    </source>
</reference>
<name>X1MIJ9_9ZZZZ</name>